<proteinExistence type="predicted"/>
<protein>
    <submittedName>
        <fullName evidence="1">Uncharacterized protein</fullName>
    </submittedName>
</protein>
<reference evidence="1 2" key="1">
    <citation type="journal article" date="2022" name="Hortic Res">
        <title>A haplotype resolved chromosomal level avocado genome allows analysis of novel avocado genes.</title>
        <authorList>
            <person name="Nath O."/>
            <person name="Fletcher S.J."/>
            <person name="Hayward A."/>
            <person name="Shaw L.M."/>
            <person name="Masouleh A.K."/>
            <person name="Furtado A."/>
            <person name="Henry R.J."/>
            <person name="Mitter N."/>
        </authorList>
    </citation>
    <scope>NUCLEOTIDE SEQUENCE [LARGE SCALE GENOMIC DNA]</scope>
    <source>
        <strain evidence="2">cv. Hass</strain>
    </source>
</reference>
<keyword evidence="2" id="KW-1185">Reference proteome</keyword>
<gene>
    <name evidence="1" type="ORF">MRB53_006514</name>
</gene>
<dbReference type="EMBL" id="CM056810">
    <property type="protein sequence ID" value="KAJ8644766.1"/>
    <property type="molecule type" value="Genomic_DNA"/>
</dbReference>
<evidence type="ECO:0000313" key="1">
    <source>
        <dbReference type="EMBL" id="KAJ8644766.1"/>
    </source>
</evidence>
<comment type="caution">
    <text evidence="1">The sequence shown here is derived from an EMBL/GenBank/DDBJ whole genome shotgun (WGS) entry which is preliminary data.</text>
</comment>
<sequence length="167" mass="19031">MARYHYYVVHRGRRPEIYHSWNECEANVHGYPNARYKGFITLEDATDSFHRFSDSETKVVGNVPRRSPNVQEALVMNRAECLLWSMIFVLCVVILMCGLVIYLLSLCPSDSIQAQFLHRAYGPVLAYAISAVSGLAVMYEYVRQTICALFISVCSYELDVNLDSVAF</sequence>
<accession>A0ACC2MHB1</accession>
<evidence type="ECO:0000313" key="2">
    <source>
        <dbReference type="Proteomes" id="UP001234297"/>
    </source>
</evidence>
<organism evidence="1 2">
    <name type="scientific">Persea americana</name>
    <name type="common">Avocado</name>
    <dbReference type="NCBI Taxonomy" id="3435"/>
    <lineage>
        <taxon>Eukaryota</taxon>
        <taxon>Viridiplantae</taxon>
        <taxon>Streptophyta</taxon>
        <taxon>Embryophyta</taxon>
        <taxon>Tracheophyta</taxon>
        <taxon>Spermatophyta</taxon>
        <taxon>Magnoliopsida</taxon>
        <taxon>Magnoliidae</taxon>
        <taxon>Laurales</taxon>
        <taxon>Lauraceae</taxon>
        <taxon>Persea</taxon>
    </lineage>
</organism>
<name>A0ACC2MHB1_PERAE</name>
<dbReference type="Proteomes" id="UP001234297">
    <property type="component" value="Chromosome 2"/>
</dbReference>